<accession>A0A2T4UDW4</accession>
<dbReference type="OrthoDB" id="9852917at2"/>
<organism evidence="1 2">
    <name type="scientific">Paraconexibacter algicola</name>
    <dbReference type="NCBI Taxonomy" id="2133960"/>
    <lineage>
        <taxon>Bacteria</taxon>
        <taxon>Bacillati</taxon>
        <taxon>Actinomycetota</taxon>
        <taxon>Thermoleophilia</taxon>
        <taxon>Solirubrobacterales</taxon>
        <taxon>Paraconexibacteraceae</taxon>
        <taxon>Paraconexibacter</taxon>
    </lineage>
</organism>
<sequence length="110" mass="12699">MSGFLEREVMLAPDLVARAAAALLDDPAQRWMLQQPVRVRRSFVVDVLDREDDEETRMAWMLGQSDDVRLGYVRDVLRREPGGGDRQAIWMLTQPDAVRRSYVVEVLGRR</sequence>
<keyword evidence="2" id="KW-1185">Reference proteome</keyword>
<protein>
    <submittedName>
        <fullName evidence="1">Uncharacterized protein</fullName>
    </submittedName>
</protein>
<proteinExistence type="predicted"/>
<evidence type="ECO:0000313" key="1">
    <source>
        <dbReference type="EMBL" id="PTL55700.1"/>
    </source>
</evidence>
<reference evidence="1 2" key="1">
    <citation type="submission" date="2018-03" db="EMBL/GenBank/DDBJ databases">
        <title>Aquarubrobacter algicola gen. nov., sp. nov., a novel actinobacterium isolated from shallow eutrophic lake during the end of cyanobacterial harmful algal blooms.</title>
        <authorList>
            <person name="Chun S.J."/>
        </authorList>
    </citation>
    <scope>NUCLEOTIDE SEQUENCE [LARGE SCALE GENOMIC DNA]</scope>
    <source>
        <strain evidence="1 2">Seoho-28</strain>
    </source>
</reference>
<evidence type="ECO:0000313" key="2">
    <source>
        <dbReference type="Proteomes" id="UP000240739"/>
    </source>
</evidence>
<comment type="caution">
    <text evidence="1">The sequence shown here is derived from an EMBL/GenBank/DDBJ whole genome shotgun (WGS) entry which is preliminary data.</text>
</comment>
<dbReference type="Proteomes" id="UP000240739">
    <property type="component" value="Unassembled WGS sequence"/>
</dbReference>
<gene>
    <name evidence="1" type="ORF">C7Y72_18895</name>
</gene>
<dbReference type="EMBL" id="PYYB01000003">
    <property type="protein sequence ID" value="PTL55700.1"/>
    <property type="molecule type" value="Genomic_DNA"/>
</dbReference>
<name>A0A2T4UDW4_9ACTN</name>
<dbReference type="AlphaFoldDB" id="A0A2T4UDW4"/>
<dbReference type="RefSeq" id="WP_107570743.1">
    <property type="nucleotide sequence ID" value="NZ_PYYB01000003.1"/>
</dbReference>